<organism evidence="1 2">
    <name type="scientific">Dehalococcoides mccartyi (strain CBDB1)</name>
    <dbReference type="NCBI Taxonomy" id="255470"/>
    <lineage>
        <taxon>Bacteria</taxon>
        <taxon>Bacillati</taxon>
        <taxon>Chloroflexota</taxon>
        <taxon>Dehalococcoidia</taxon>
        <taxon>Dehalococcoidales</taxon>
        <taxon>Dehalococcoidaceae</taxon>
        <taxon>Dehalococcoides</taxon>
    </lineage>
</organism>
<reference evidence="1 2" key="1">
    <citation type="journal article" date="2005" name="Nat. Biotechnol.">
        <title>Genome sequence of the chlorinated compound-respiring bacterium Dehalococcoides species strain CBDB1.</title>
        <authorList>
            <person name="Kube M."/>
            <person name="Beck A."/>
            <person name="Zinder S.H."/>
            <person name="Kuhl H."/>
            <person name="Reinhardt R."/>
            <person name="Adrian L."/>
        </authorList>
    </citation>
    <scope>NUCLEOTIDE SEQUENCE [LARGE SCALE GENOMIC DNA]</scope>
    <source>
        <strain evidence="1 2">CBDB1</strain>
    </source>
</reference>
<keyword evidence="2" id="KW-1185">Reference proteome</keyword>
<accession>A0A916NXR2</accession>
<sequence length="384" mass="44306">MIETYLEAAIRQAQERAKLLKAKMPQPVKATEFIALQQLCDNRIDEIIRLFEYLLTDPTILRTELIKERIRIFRRTIGELSQLETSAIAALSRVHDDDIFLNKLVFQIHKEINFPLFPPTVTCLSRDYFSINPSLHLLEVPLAESEFLLHLPDLYHEIAHLLIATINNPKVEPLQQALGKFLFSVAQYFDKERAINLRATGPTDYFAQVFDLLERFWIPWATEIFCDLIAVYTLGPAYVWSHFHLTAGHGGDPYDIRLNNFMSHPPDQARMEAMLMALDLLDFKKQSADIKEKWNDLIKSIGAEQTPLYRRACPSRLTQQAVIYTLEGVKKIGCRVVSESTSGTVHDLLNNAWKQFWISPIQYPAWERETINTLKQISNPWAPV</sequence>
<protein>
    <submittedName>
        <fullName evidence="1">Uncharacterized protein</fullName>
    </submittedName>
</protein>
<dbReference type="Proteomes" id="UP000000433">
    <property type="component" value="Chromosome"/>
</dbReference>
<dbReference type="KEGG" id="deh:cbdbA103"/>
<evidence type="ECO:0000313" key="2">
    <source>
        <dbReference type="Proteomes" id="UP000000433"/>
    </source>
</evidence>
<dbReference type="RefSeq" id="WP_011308724.1">
    <property type="nucleotide sequence ID" value="NC_007356.1"/>
</dbReference>
<dbReference type="EMBL" id="AJ965256">
    <property type="protein sequence ID" value="CAI82366.1"/>
    <property type="molecule type" value="Genomic_DNA"/>
</dbReference>
<dbReference type="AlphaFoldDB" id="A0A916NXR2"/>
<evidence type="ECO:0000313" key="1">
    <source>
        <dbReference type="EMBL" id="CAI82366.1"/>
    </source>
</evidence>
<name>A0A916NXR2_DEHMC</name>
<proteinExistence type="predicted"/>
<gene>
    <name evidence="1" type="ordered locus">cbdbA103</name>
</gene>